<sequence length="192" mass="22101">MSSTISPCTQLLGDQAFRKYFSAKWDDFAAHGEEEDIMEAIFATALQVDLKEFESNVLVLTKKLDYANTAKRIASEALEVANKDKRKLKEECDSYELEVTRLKEAEACKVEADRLKESLEAYEKGRKELEVKLENAETEFVANFHNTNAYTDFSDFFAKVGHQEVLAALRFEHPELDISFMEAKFPSRQCFW</sequence>
<keyword evidence="3" id="KW-1185">Reference proteome</keyword>
<reference evidence="3" key="1">
    <citation type="submission" date="2024-07" db="EMBL/GenBank/DDBJ databases">
        <title>Two chromosome-level genome assemblies of Korean endemic species Abeliophyllum distichum and Forsythia ovata (Oleaceae).</title>
        <authorList>
            <person name="Jang H."/>
        </authorList>
    </citation>
    <scope>NUCLEOTIDE SEQUENCE [LARGE SCALE GENOMIC DNA]</scope>
</reference>
<name>A0ABD1SA73_9LAMI</name>
<organism evidence="2 3">
    <name type="scientific">Abeliophyllum distichum</name>
    <dbReference type="NCBI Taxonomy" id="126358"/>
    <lineage>
        <taxon>Eukaryota</taxon>
        <taxon>Viridiplantae</taxon>
        <taxon>Streptophyta</taxon>
        <taxon>Embryophyta</taxon>
        <taxon>Tracheophyta</taxon>
        <taxon>Spermatophyta</taxon>
        <taxon>Magnoliopsida</taxon>
        <taxon>eudicotyledons</taxon>
        <taxon>Gunneridae</taxon>
        <taxon>Pentapetalae</taxon>
        <taxon>asterids</taxon>
        <taxon>lamiids</taxon>
        <taxon>Lamiales</taxon>
        <taxon>Oleaceae</taxon>
        <taxon>Forsythieae</taxon>
        <taxon>Abeliophyllum</taxon>
    </lineage>
</organism>
<comment type="caution">
    <text evidence="2">The sequence shown here is derived from an EMBL/GenBank/DDBJ whole genome shotgun (WGS) entry which is preliminary data.</text>
</comment>
<accession>A0ABD1SA73</accession>
<dbReference type="AlphaFoldDB" id="A0ABD1SA73"/>
<dbReference type="Proteomes" id="UP001604336">
    <property type="component" value="Unassembled WGS sequence"/>
</dbReference>
<keyword evidence="1" id="KW-0175">Coiled coil</keyword>
<feature type="coiled-coil region" evidence="1">
    <location>
        <begin position="71"/>
        <end position="139"/>
    </location>
</feature>
<protein>
    <submittedName>
        <fullName evidence="2">Abhydrolase domain-containing protein</fullName>
    </submittedName>
</protein>
<proteinExistence type="predicted"/>
<gene>
    <name evidence="2" type="ORF">Adt_23135</name>
</gene>
<evidence type="ECO:0000313" key="2">
    <source>
        <dbReference type="EMBL" id="KAL2497585.1"/>
    </source>
</evidence>
<dbReference type="EMBL" id="JBFOLK010000007">
    <property type="protein sequence ID" value="KAL2497585.1"/>
    <property type="molecule type" value="Genomic_DNA"/>
</dbReference>
<evidence type="ECO:0000256" key="1">
    <source>
        <dbReference type="SAM" id="Coils"/>
    </source>
</evidence>
<evidence type="ECO:0000313" key="3">
    <source>
        <dbReference type="Proteomes" id="UP001604336"/>
    </source>
</evidence>